<evidence type="ECO:0000256" key="4">
    <source>
        <dbReference type="ARBA" id="ARBA00022833"/>
    </source>
</evidence>
<keyword evidence="2" id="KW-0479">Metal-binding</keyword>
<sequence>MPQYRIEISPSNRAGCNDTVCKKEGVKIFKNEIRFGTWVEIQDRGSWKWKHWGCVSGSQIAGLQESCGGDPDNYDFDAIDGFDELNDEDVKEKIRRCVKQGHIDAEDFKGDPEKNKLGEKGIYLTAKEKAAKEKAAAQDAGEDEAAPAKAKKRGGKKAANVADEPKPKKAQKPKNVEADEEPPKAKSKAKAKAKDASEEDAGQSASAKRGRPRRSITQQDEEVEGGEAEAPAPAKKATKKGSKAKAAQEQQPEEETVEEEAEEEEEEVKATPARAARGRKTAASKEAADSKAKAATTDKDEDATTATPVSAPRGRKRAAAKTEDAEEDEAKPLVKRGRKSSTPAKKSAPEPTEEVEAKVDTPKAAPKVKGRGRPRKSDASTA</sequence>
<evidence type="ECO:0000256" key="1">
    <source>
        <dbReference type="ARBA" id="ARBA00004123"/>
    </source>
</evidence>
<dbReference type="GO" id="GO:0003677">
    <property type="term" value="F:DNA binding"/>
    <property type="evidence" value="ECO:0007669"/>
    <property type="project" value="InterPro"/>
</dbReference>
<dbReference type="GO" id="GO:0005634">
    <property type="term" value="C:nucleus"/>
    <property type="evidence" value="ECO:0007669"/>
    <property type="project" value="UniProtKB-SubCell"/>
</dbReference>
<evidence type="ECO:0000256" key="3">
    <source>
        <dbReference type="ARBA" id="ARBA00022771"/>
    </source>
</evidence>
<gene>
    <name evidence="8" type="ORF">Triagg1_5351</name>
</gene>
<keyword evidence="9" id="KW-1185">Reference proteome</keyword>
<dbReference type="Proteomes" id="UP001273209">
    <property type="component" value="Unassembled WGS sequence"/>
</dbReference>
<feature type="compositionally biased region" description="Basic and acidic residues" evidence="6">
    <location>
        <begin position="286"/>
        <end position="298"/>
    </location>
</feature>
<feature type="region of interest" description="Disordered" evidence="6">
    <location>
        <begin position="129"/>
        <end position="382"/>
    </location>
</feature>
<keyword evidence="4" id="KW-0862">Zinc</keyword>
<name>A0AAE1LYR4_9HYPO</name>
<evidence type="ECO:0000313" key="8">
    <source>
        <dbReference type="EMBL" id="KAK4073525.1"/>
    </source>
</evidence>
<keyword evidence="5" id="KW-0539">Nucleus</keyword>
<feature type="compositionally biased region" description="Acidic residues" evidence="6">
    <location>
        <begin position="251"/>
        <end position="267"/>
    </location>
</feature>
<comment type="subcellular location">
    <subcellularLocation>
        <location evidence="1">Nucleus</location>
    </subcellularLocation>
</comment>
<evidence type="ECO:0000256" key="5">
    <source>
        <dbReference type="ARBA" id="ARBA00023242"/>
    </source>
</evidence>
<accession>A0AAE1LYR4</accession>
<organism evidence="8 9">
    <name type="scientific">Trichoderma aggressivum f. europaeum</name>
    <dbReference type="NCBI Taxonomy" id="173218"/>
    <lineage>
        <taxon>Eukaryota</taxon>
        <taxon>Fungi</taxon>
        <taxon>Dikarya</taxon>
        <taxon>Ascomycota</taxon>
        <taxon>Pezizomycotina</taxon>
        <taxon>Sordariomycetes</taxon>
        <taxon>Hypocreomycetidae</taxon>
        <taxon>Hypocreales</taxon>
        <taxon>Hypocreaceae</taxon>
        <taxon>Trichoderma</taxon>
    </lineage>
</organism>
<proteinExistence type="predicted"/>
<dbReference type="GO" id="GO:0008270">
    <property type="term" value="F:zinc ion binding"/>
    <property type="evidence" value="ECO:0007669"/>
    <property type="project" value="UniProtKB-KW"/>
</dbReference>
<evidence type="ECO:0000256" key="6">
    <source>
        <dbReference type="SAM" id="MobiDB-lite"/>
    </source>
</evidence>
<dbReference type="SUPFAM" id="SSF57716">
    <property type="entry name" value="Glucocorticoid receptor-like (DNA-binding domain)"/>
    <property type="match status" value="1"/>
</dbReference>
<dbReference type="InterPro" id="IPR001510">
    <property type="entry name" value="Znf_PARP"/>
</dbReference>
<feature type="domain" description="PARP-type" evidence="7">
    <location>
        <begin position="4"/>
        <end position="89"/>
    </location>
</feature>
<dbReference type="PROSITE" id="PS50064">
    <property type="entry name" value="ZF_PARP_2"/>
    <property type="match status" value="1"/>
</dbReference>
<feature type="compositionally biased region" description="Basic and acidic residues" evidence="6">
    <location>
        <begin position="174"/>
        <end position="184"/>
    </location>
</feature>
<evidence type="ECO:0000313" key="9">
    <source>
        <dbReference type="Proteomes" id="UP001273209"/>
    </source>
</evidence>
<evidence type="ECO:0000256" key="2">
    <source>
        <dbReference type="ARBA" id="ARBA00022723"/>
    </source>
</evidence>
<evidence type="ECO:0000259" key="7">
    <source>
        <dbReference type="PROSITE" id="PS50064"/>
    </source>
</evidence>
<keyword evidence="3" id="KW-0863">Zinc-finger</keyword>
<dbReference type="RefSeq" id="XP_062755825.1">
    <property type="nucleotide sequence ID" value="XM_062899856.1"/>
</dbReference>
<dbReference type="InterPro" id="IPR036957">
    <property type="entry name" value="Znf_PARP_sf"/>
</dbReference>
<protein>
    <recommendedName>
        <fullName evidence="7">PARP-type domain-containing protein</fullName>
    </recommendedName>
</protein>
<dbReference type="EMBL" id="JAWRVG010000018">
    <property type="protein sequence ID" value="KAK4073525.1"/>
    <property type="molecule type" value="Genomic_DNA"/>
</dbReference>
<dbReference type="Pfam" id="PF00645">
    <property type="entry name" value="zf-PARP"/>
    <property type="match status" value="1"/>
</dbReference>
<dbReference type="GeneID" id="87919761"/>
<comment type="caution">
    <text evidence="8">The sequence shown here is derived from an EMBL/GenBank/DDBJ whole genome shotgun (WGS) entry which is preliminary data.</text>
</comment>
<reference evidence="8" key="1">
    <citation type="submission" date="2023-11" db="EMBL/GenBank/DDBJ databases">
        <title>The genome sequences of three competitors of mushroom-forming fungi.</title>
        <authorList>
            <person name="Beijen E."/>
            <person name="Ohm R.A."/>
        </authorList>
    </citation>
    <scope>NUCLEOTIDE SEQUENCE</scope>
    <source>
        <strain evidence="8">CBS 100526</strain>
    </source>
</reference>
<dbReference type="AlphaFoldDB" id="A0AAE1LYR4"/>
<dbReference type="Gene3D" id="3.30.1740.10">
    <property type="entry name" value="Zinc finger, PARP-type"/>
    <property type="match status" value="1"/>
</dbReference>
<dbReference type="SMART" id="SM01336">
    <property type="entry name" value="zf-PARP"/>
    <property type="match status" value="1"/>
</dbReference>